<feature type="signal peptide" evidence="1">
    <location>
        <begin position="1"/>
        <end position="19"/>
    </location>
</feature>
<protein>
    <submittedName>
        <fullName evidence="2">Carboxypeptidase-like regulatory domain-containing protein</fullName>
    </submittedName>
</protein>
<name>A0AA49J9A6_9BACT</name>
<reference evidence="2 3" key="1">
    <citation type="submission" date="2023-08" db="EMBL/GenBank/DDBJ databases">
        <title>Comparative genomics and taxonomic characterization of three novel marine species of genus Marivirga.</title>
        <authorList>
            <person name="Muhammad N."/>
            <person name="Kim S.-G."/>
        </authorList>
    </citation>
    <scope>NUCLEOTIDE SEQUENCE [LARGE SCALE GENOMIC DNA]</scope>
    <source>
        <strain evidence="2 3">BDSF4-3</strain>
    </source>
</reference>
<dbReference type="SUPFAM" id="SSF49464">
    <property type="entry name" value="Carboxypeptidase regulatory domain-like"/>
    <property type="match status" value="1"/>
</dbReference>
<dbReference type="KEGG" id="msaa:QYS49_28545"/>
<accession>A0AA49J9A6</accession>
<dbReference type="RefSeq" id="WP_308351322.1">
    <property type="nucleotide sequence ID" value="NZ_CP129971.1"/>
</dbReference>
<evidence type="ECO:0000313" key="3">
    <source>
        <dbReference type="Proteomes" id="UP001230496"/>
    </source>
</evidence>
<sequence>MRLICTVLLLFSSLFLVQAQELEGVVKSSEDNLPIEGTHIVNTTSNKMAVSDENGRFHLIAEMGDTLIVSNVNFNSKQFVINNSRFLNISLNPASIQLEEVRVSNLPETEAEFRNRLVKMGVQDDDTFVISGMPPSKPKGEIPKNYDPNYTKSVKYAITKPISFITKKLSKSHKNKVKYYQTVANQGTTISNNKKYNPEIVRELTGLEGDKLNDFIQYLDLDPAFVNRSSEYEIAARILKEFDYYKTKSQKG</sequence>
<organism evidence="2 3">
    <name type="scientific">Marivirga salinarum</name>
    <dbReference type="NCBI Taxonomy" id="3059078"/>
    <lineage>
        <taxon>Bacteria</taxon>
        <taxon>Pseudomonadati</taxon>
        <taxon>Bacteroidota</taxon>
        <taxon>Cytophagia</taxon>
        <taxon>Cytophagales</taxon>
        <taxon>Marivirgaceae</taxon>
        <taxon>Marivirga</taxon>
    </lineage>
</organism>
<dbReference type="AlphaFoldDB" id="A0AA49J9A6"/>
<gene>
    <name evidence="2" type="ORF">QYS49_28545</name>
</gene>
<keyword evidence="1" id="KW-0732">Signal</keyword>
<dbReference type="EMBL" id="CP129971">
    <property type="protein sequence ID" value="WKK75441.2"/>
    <property type="molecule type" value="Genomic_DNA"/>
</dbReference>
<evidence type="ECO:0000256" key="1">
    <source>
        <dbReference type="SAM" id="SignalP"/>
    </source>
</evidence>
<dbReference type="Proteomes" id="UP001230496">
    <property type="component" value="Chromosome"/>
</dbReference>
<keyword evidence="3" id="KW-1185">Reference proteome</keyword>
<feature type="chain" id="PRO_5041325067" evidence="1">
    <location>
        <begin position="20"/>
        <end position="252"/>
    </location>
</feature>
<proteinExistence type="predicted"/>
<dbReference type="InterPro" id="IPR008969">
    <property type="entry name" value="CarboxyPept-like_regulatory"/>
</dbReference>
<dbReference type="Pfam" id="PF13715">
    <property type="entry name" value="CarbopepD_reg_2"/>
    <property type="match status" value="1"/>
</dbReference>
<evidence type="ECO:0000313" key="2">
    <source>
        <dbReference type="EMBL" id="WKK75441.2"/>
    </source>
</evidence>